<dbReference type="SMART" id="SM00257">
    <property type="entry name" value="LysM"/>
    <property type="match status" value="1"/>
</dbReference>
<dbReference type="InterPro" id="IPR052196">
    <property type="entry name" value="Bact_Kbp"/>
</dbReference>
<dbReference type="PANTHER" id="PTHR34700:SF4">
    <property type="entry name" value="PHAGE-LIKE ELEMENT PBSX PROTEIN XKDP"/>
    <property type="match status" value="1"/>
</dbReference>
<dbReference type="RefSeq" id="WP_207861471.1">
    <property type="nucleotide sequence ID" value="NZ_JAFREP010000025.1"/>
</dbReference>
<proteinExistence type="predicted"/>
<gene>
    <name evidence="4" type="ORF">J3U88_23645</name>
</gene>
<dbReference type="Pfam" id="PF01476">
    <property type="entry name" value="LysM"/>
    <property type="match status" value="1"/>
</dbReference>
<dbReference type="Gene3D" id="3.10.350.10">
    <property type="entry name" value="LysM domain"/>
    <property type="match status" value="1"/>
</dbReference>
<evidence type="ECO:0000256" key="2">
    <source>
        <dbReference type="SAM" id="SignalP"/>
    </source>
</evidence>
<dbReference type="SUPFAM" id="SSF54106">
    <property type="entry name" value="LysM domain"/>
    <property type="match status" value="1"/>
</dbReference>
<feature type="chain" id="PRO_5035227079" evidence="2">
    <location>
        <begin position="24"/>
        <end position="407"/>
    </location>
</feature>
<protein>
    <submittedName>
        <fullName evidence="4">LysM peptidoglycan-binding domain-containing protein</fullName>
    </submittedName>
</protein>
<reference evidence="4" key="1">
    <citation type="submission" date="2021-03" db="EMBL/GenBank/DDBJ databases">
        <authorList>
            <person name="Wang G."/>
        </authorList>
    </citation>
    <scope>NUCLEOTIDE SEQUENCE</scope>
    <source>
        <strain evidence="4">KCTC 12899</strain>
    </source>
</reference>
<feature type="compositionally biased region" description="Acidic residues" evidence="1">
    <location>
        <begin position="111"/>
        <end position="136"/>
    </location>
</feature>
<feature type="domain" description="LysM" evidence="3">
    <location>
        <begin position="45"/>
        <end position="93"/>
    </location>
</feature>
<dbReference type="AlphaFoldDB" id="A0A8J7U595"/>
<keyword evidence="5" id="KW-1185">Reference proteome</keyword>
<evidence type="ECO:0000313" key="5">
    <source>
        <dbReference type="Proteomes" id="UP000664417"/>
    </source>
</evidence>
<evidence type="ECO:0000259" key="3">
    <source>
        <dbReference type="PROSITE" id="PS51782"/>
    </source>
</evidence>
<dbReference type="InterPro" id="IPR018392">
    <property type="entry name" value="LysM"/>
</dbReference>
<evidence type="ECO:0000313" key="4">
    <source>
        <dbReference type="EMBL" id="MBO1321497.1"/>
    </source>
</evidence>
<accession>A0A8J7U595</accession>
<feature type="region of interest" description="Disordered" evidence="1">
    <location>
        <begin position="107"/>
        <end position="142"/>
    </location>
</feature>
<dbReference type="PANTHER" id="PTHR34700">
    <property type="entry name" value="POTASSIUM BINDING PROTEIN KBP"/>
    <property type="match status" value="1"/>
</dbReference>
<keyword evidence="2" id="KW-0732">Signal</keyword>
<dbReference type="InterPro" id="IPR036779">
    <property type="entry name" value="LysM_dom_sf"/>
</dbReference>
<dbReference type="PROSITE" id="PS51782">
    <property type="entry name" value="LYSM"/>
    <property type="match status" value="1"/>
</dbReference>
<organism evidence="4 5">
    <name type="scientific">Acanthopleuribacter pedis</name>
    <dbReference type="NCBI Taxonomy" id="442870"/>
    <lineage>
        <taxon>Bacteria</taxon>
        <taxon>Pseudomonadati</taxon>
        <taxon>Acidobacteriota</taxon>
        <taxon>Holophagae</taxon>
        <taxon>Acanthopleuribacterales</taxon>
        <taxon>Acanthopleuribacteraceae</taxon>
        <taxon>Acanthopleuribacter</taxon>
    </lineage>
</organism>
<dbReference type="CDD" id="cd00118">
    <property type="entry name" value="LysM"/>
    <property type="match status" value="1"/>
</dbReference>
<sequence>MYTGFFQRLICSFMVLGSLGLAAQVQVEDHWSPYDYPRTIPDGSKYHIIEKGDTLWDLAGRYLNDPLLWPQLYQANTYIKDPDLIYPGDPVFLDIGVVVTDDSIAQTTDSGDGDSGEFAEMEEFGEGDGEEGDGETVADRSEETSFLDSSSEFVILPAGTRADMECSSYIYEAKTRKEKLPFDFKIMGGEKRTAAMFGHDDIIYLNKGRDFGVQAGQIYGLRRVIKPVYEPGDDFRDKFLGYVIDQVGKVKILAVQDNTCTGLIIDGCSEVRHGDFLVPYEEEPIPLLTELPVIDRHHGFNTEGAGVIAWTEDSYEAVGSDHIVNITLGVNQNVAPSDLFIIYRENPSNMPREGIVLPQIYLGYGVVLKTAPNTATVRIVESVRDIMVGDFMVPLATAMDGILEDGE</sequence>
<dbReference type="Proteomes" id="UP000664417">
    <property type="component" value="Unassembled WGS sequence"/>
</dbReference>
<name>A0A8J7U595_9BACT</name>
<feature type="signal peptide" evidence="2">
    <location>
        <begin position="1"/>
        <end position="23"/>
    </location>
</feature>
<comment type="caution">
    <text evidence="4">The sequence shown here is derived from an EMBL/GenBank/DDBJ whole genome shotgun (WGS) entry which is preliminary data.</text>
</comment>
<evidence type="ECO:0000256" key="1">
    <source>
        <dbReference type="SAM" id="MobiDB-lite"/>
    </source>
</evidence>
<dbReference type="EMBL" id="JAFREP010000025">
    <property type="protein sequence ID" value="MBO1321497.1"/>
    <property type="molecule type" value="Genomic_DNA"/>
</dbReference>